<dbReference type="Pfam" id="PF00733">
    <property type="entry name" value="Asn_synthase"/>
    <property type="match status" value="1"/>
</dbReference>
<feature type="region of interest" description="Disordered" evidence="1">
    <location>
        <begin position="600"/>
        <end position="625"/>
    </location>
</feature>
<accession>A0ABT6ZUD1</accession>
<comment type="caution">
    <text evidence="3">The sequence shown here is derived from an EMBL/GenBank/DDBJ whole genome shotgun (WGS) entry which is preliminary data.</text>
</comment>
<evidence type="ECO:0000256" key="1">
    <source>
        <dbReference type="SAM" id="MobiDB-lite"/>
    </source>
</evidence>
<proteinExistence type="predicted"/>
<evidence type="ECO:0000313" key="3">
    <source>
        <dbReference type="EMBL" id="MDJ1132058.1"/>
    </source>
</evidence>
<dbReference type="SUPFAM" id="SSF52402">
    <property type="entry name" value="Adenine nucleotide alpha hydrolases-like"/>
    <property type="match status" value="1"/>
</dbReference>
<dbReference type="Proteomes" id="UP001214441">
    <property type="component" value="Unassembled WGS sequence"/>
</dbReference>
<dbReference type="InterPro" id="IPR014729">
    <property type="entry name" value="Rossmann-like_a/b/a_fold"/>
</dbReference>
<dbReference type="EMBL" id="JANCPR020000007">
    <property type="protein sequence ID" value="MDJ1132058.1"/>
    <property type="molecule type" value="Genomic_DNA"/>
</dbReference>
<sequence>MNRWWIVLPDTEATTGLVERLGGARLDCVRHASGRPWLVGRWRGHGAVTAEAGAARVALLGRCRLSAEALRKRVGRVRSVGDLAAAVQGVAGSHHVVASVDGRVWARGTASAACRLFTTRVGHVPVGGPDADVLAQLAGSEPDMEMLAARLMDPPFPWVAVGGRTIWRHVDAVRPDEALVWERDGEQRSVRWWHPPRPEAPLAEAAGAVRTALMEAVATCTAGGGRISADLSGGLDSTSLCFLAATRGEAELVTVRWEGVDTRNDDAHWARRAVGALPGATHVVVGEDETPDWFAGVGGMRLATEEPVNWFRDVGKVSDTFLRARAHGSRLHLGGGGGDELFTPLPSHLADLVCAHPLLVLRRMRHKRLGLRVSRTEALRALLGRESYQRSLRQAGARLTAPQPPLARSLMGWHPDFRMPAWASPEAVDAARAALRDAAARCPEPLAPQRSMHGALLRVREGGNAVRQMNRVLPGPDYVLPYNDDAVVAAALSARPLEAAVPGRFKPLLTAAMDGIVPPRILRRTTKGCYDADFYRALRRQRGQILALLDGSLLGDAGLIAPDKVRRVLHSHATVPDLAPLMETLAGEIWLRSLDTPRRSPATALTRGTPGPESHCGPGDARAGR</sequence>
<feature type="domain" description="Asparagine synthetase" evidence="2">
    <location>
        <begin position="209"/>
        <end position="574"/>
    </location>
</feature>
<evidence type="ECO:0000313" key="4">
    <source>
        <dbReference type="Proteomes" id="UP001214441"/>
    </source>
</evidence>
<organism evidence="3 4">
    <name type="scientific">Streptomyces iconiensis</name>
    <dbReference type="NCBI Taxonomy" id="1384038"/>
    <lineage>
        <taxon>Bacteria</taxon>
        <taxon>Bacillati</taxon>
        <taxon>Actinomycetota</taxon>
        <taxon>Actinomycetes</taxon>
        <taxon>Kitasatosporales</taxon>
        <taxon>Streptomycetaceae</taxon>
        <taxon>Streptomyces</taxon>
    </lineage>
</organism>
<dbReference type="InterPro" id="IPR001962">
    <property type="entry name" value="Asn_synthase"/>
</dbReference>
<evidence type="ECO:0000259" key="2">
    <source>
        <dbReference type="Pfam" id="PF00733"/>
    </source>
</evidence>
<gene>
    <name evidence="3" type="ORF">NMN56_008860</name>
</gene>
<reference evidence="3 4" key="1">
    <citation type="submission" date="2023-05" db="EMBL/GenBank/DDBJ databases">
        <title>Streptantibioticus silvisoli sp. nov., acidotolerant actinomycetes 1 from pine litter.</title>
        <authorList>
            <person name="Swiecimska M."/>
            <person name="Golinska P."/>
            <person name="Sangal V."/>
            <person name="Wachnowicz B."/>
            <person name="Goodfellow M."/>
        </authorList>
    </citation>
    <scope>NUCLEOTIDE SEQUENCE [LARGE SCALE GENOMIC DNA]</scope>
    <source>
        <strain evidence="3 4">DSM 42109</strain>
    </source>
</reference>
<name>A0ABT6ZUD1_9ACTN</name>
<keyword evidence="4" id="KW-1185">Reference proteome</keyword>
<dbReference type="RefSeq" id="WP_274042374.1">
    <property type="nucleotide sequence ID" value="NZ_JANCPR020000007.1"/>
</dbReference>
<dbReference type="Gene3D" id="3.40.50.620">
    <property type="entry name" value="HUPs"/>
    <property type="match status" value="1"/>
</dbReference>
<protein>
    <submittedName>
        <fullName evidence="3">Asparagine synthase-related protein</fullName>
    </submittedName>
</protein>